<dbReference type="GO" id="GO:0003677">
    <property type="term" value="F:DNA binding"/>
    <property type="evidence" value="ECO:0007669"/>
    <property type="project" value="UniProtKB-KW"/>
</dbReference>
<dbReference type="Gene3D" id="1.10.10.10">
    <property type="entry name" value="Winged helix-like DNA-binding domain superfamily/Winged helix DNA-binding domain"/>
    <property type="match status" value="1"/>
</dbReference>
<organism evidence="5 6">
    <name type="scientific">Roseburia inulinivorans</name>
    <dbReference type="NCBI Taxonomy" id="360807"/>
    <lineage>
        <taxon>Bacteria</taxon>
        <taxon>Bacillati</taxon>
        <taxon>Bacillota</taxon>
        <taxon>Clostridia</taxon>
        <taxon>Lachnospirales</taxon>
        <taxon>Lachnospiraceae</taxon>
        <taxon>Roseburia</taxon>
    </lineage>
</organism>
<proteinExistence type="predicted"/>
<name>A0A3R6D694_9FIRM</name>
<dbReference type="GO" id="GO:0003700">
    <property type="term" value="F:DNA-binding transcription factor activity"/>
    <property type="evidence" value="ECO:0007669"/>
    <property type="project" value="InterPro"/>
</dbReference>
<dbReference type="PANTHER" id="PTHR42756:SF1">
    <property type="entry name" value="TRANSCRIPTIONAL REPRESSOR OF EMRAB OPERON"/>
    <property type="match status" value="1"/>
</dbReference>
<dbReference type="RefSeq" id="WP_118203131.1">
    <property type="nucleotide sequence ID" value="NZ_QRHP01000008.1"/>
</dbReference>
<dbReference type="InterPro" id="IPR036390">
    <property type="entry name" value="WH_DNA-bd_sf"/>
</dbReference>
<accession>A0A3R6D694</accession>
<evidence type="ECO:0000313" key="5">
    <source>
        <dbReference type="EMBL" id="RHF84287.1"/>
    </source>
</evidence>
<dbReference type="EMBL" id="QRHP01000008">
    <property type="protein sequence ID" value="RHF84287.1"/>
    <property type="molecule type" value="Genomic_DNA"/>
</dbReference>
<dbReference type="SUPFAM" id="SSF46785">
    <property type="entry name" value="Winged helix' DNA-binding domain"/>
    <property type="match status" value="1"/>
</dbReference>
<dbReference type="PANTHER" id="PTHR42756">
    <property type="entry name" value="TRANSCRIPTIONAL REGULATOR, MARR"/>
    <property type="match status" value="1"/>
</dbReference>
<keyword evidence="2" id="KW-0238">DNA-binding</keyword>
<reference evidence="5 6" key="1">
    <citation type="submission" date="2018-08" db="EMBL/GenBank/DDBJ databases">
        <title>A genome reference for cultivated species of the human gut microbiota.</title>
        <authorList>
            <person name="Zou Y."/>
            <person name="Xue W."/>
            <person name="Luo G."/>
        </authorList>
    </citation>
    <scope>NUCLEOTIDE SEQUENCE [LARGE SCALE GENOMIC DNA]</scope>
    <source>
        <strain evidence="5 6">AM23-23AC</strain>
    </source>
</reference>
<dbReference type="SMART" id="SM00347">
    <property type="entry name" value="HTH_MARR"/>
    <property type="match status" value="1"/>
</dbReference>
<evidence type="ECO:0000256" key="2">
    <source>
        <dbReference type="ARBA" id="ARBA00023125"/>
    </source>
</evidence>
<dbReference type="PRINTS" id="PR00598">
    <property type="entry name" value="HTHMARR"/>
</dbReference>
<keyword evidence="1" id="KW-0805">Transcription regulation</keyword>
<gene>
    <name evidence="5" type="ORF">DW654_09095</name>
</gene>
<dbReference type="Proteomes" id="UP000283701">
    <property type="component" value="Unassembled WGS sequence"/>
</dbReference>
<evidence type="ECO:0000256" key="3">
    <source>
        <dbReference type="ARBA" id="ARBA00023163"/>
    </source>
</evidence>
<protein>
    <submittedName>
        <fullName evidence="5">MarR family transcriptional regulator</fullName>
    </submittedName>
</protein>
<dbReference type="InterPro" id="IPR000835">
    <property type="entry name" value="HTH_MarR-typ"/>
</dbReference>
<dbReference type="Pfam" id="PF12802">
    <property type="entry name" value="MarR_2"/>
    <property type="match status" value="1"/>
</dbReference>
<dbReference type="AlphaFoldDB" id="A0A3R6D694"/>
<dbReference type="InterPro" id="IPR036388">
    <property type="entry name" value="WH-like_DNA-bd_sf"/>
</dbReference>
<evidence type="ECO:0000256" key="1">
    <source>
        <dbReference type="ARBA" id="ARBA00023015"/>
    </source>
</evidence>
<feature type="domain" description="HTH marR-type" evidence="4">
    <location>
        <begin position="4"/>
        <end position="140"/>
    </location>
</feature>
<sequence>MRHEDNVGYKMRLIHNRIHKQMEAKRIENEGNITGMQRWTLGYLNDHADTEIYQKDIEQEFKVSRATASNMLQLMERKGLIVRESVSRDARLKKISLTEKAKNMVAKSDADIREMEQLITKGFHKEETEQLKHYLDRIMENIGVTEDGCCGRCKSGAKEQKNHNI</sequence>
<evidence type="ECO:0000313" key="6">
    <source>
        <dbReference type="Proteomes" id="UP000283701"/>
    </source>
</evidence>
<evidence type="ECO:0000259" key="4">
    <source>
        <dbReference type="PROSITE" id="PS50995"/>
    </source>
</evidence>
<keyword evidence="3" id="KW-0804">Transcription</keyword>
<comment type="caution">
    <text evidence="5">The sequence shown here is derived from an EMBL/GenBank/DDBJ whole genome shotgun (WGS) entry which is preliminary data.</text>
</comment>
<dbReference type="PROSITE" id="PS50995">
    <property type="entry name" value="HTH_MARR_2"/>
    <property type="match status" value="1"/>
</dbReference>